<gene>
    <name evidence="2" type="ORF">HY768_10745</name>
</gene>
<protein>
    <submittedName>
        <fullName evidence="2">GNAT family N-acetyltransferase</fullName>
    </submittedName>
</protein>
<dbReference type="InterPro" id="IPR000182">
    <property type="entry name" value="GNAT_dom"/>
</dbReference>
<accession>A0A933IAM7</accession>
<sequence length="181" mass="20208">MSQIPEITTSRLILRPFTLSDAPEVQKLAGRLEIADTTMNLPHPYPDGAAESWIGTHQKTWELGSGLTLAITLKDSGQVIGAIGLTINKDHNRAEMGYWVAVPHWGKGYCTEAARALLDYGFSGLKLNKIYATHLVRNPASGKVMQNIGMKYEGCLRQHVKKWDKFEDLAYYGVLKSEYKI</sequence>
<dbReference type="InterPro" id="IPR051531">
    <property type="entry name" value="N-acetyltransferase"/>
</dbReference>
<dbReference type="Pfam" id="PF13302">
    <property type="entry name" value="Acetyltransf_3"/>
    <property type="match status" value="1"/>
</dbReference>
<name>A0A933IAM7_UNCT6</name>
<comment type="caution">
    <text evidence="2">The sequence shown here is derived from an EMBL/GenBank/DDBJ whole genome shotgun (WGS) entry which is preliminary data.</text>
</comment>
<evidence type="ECO:0000313" key="3">
    <source>
        <dbReference type="Proteomes" id="UP000736328"/>
    </source>
</evidence>
<dbReference type="GO" id="GO:0016747">
    <property type="term" value="F:acyltransferase activity, transferring groups other than amino-acyl groups"/>
    <property type="evidence" value="ECO:0007669"/>
    <property type="project" value="InterPro"/>
</dbReference>
<reference evidence="2" key="1">
    <citation type="submission" date="2020-07" db="EMBL/GenBank/DDBJ databases">
        <title>Huge and variable diversity of episymbiotic CPR bacteria and DPANN archaea in groundwater ecosystems.</title>
        <authorList>
            <person name="He C.Y."/>
            <person name="Keren R."/>
            <person name="Whittaker M."/>
            <person name="Farag I.F."/>
            <person name="Doudna J."/>
            <person name="Cate J.H.D."/>
            <person name="Banfield J.F."/>
        </authorList>
    </citation>
    <scope>NUCLEOTIDE SEQUENCE</scope>
    <source>
        <strain evidence="2">NC_groundwater_1520_Pr4_B-0.1um_53_5</strain>
    </source>
</reference>
<feature type="domain" description="N-acetyltransferase" evidence="1">
    <location>
        <begin position="12"/>
        <end position="178"/>
    </location>
</feature>
<organism evidence="2 3">
    <name type="scientific">candidate division TA06 bacterium</name>
    <dbReference type="NCBI Taxonomy" id="2250710"/>
    <lineage>
        <taxon>Bacteria</taxon>
        <taxon>Bacteria division TA06</taxon>
    </lineage>
</organism>
<dbReference type="Gene3D" id="3.40.630.30">
    <property type="match status" value="1"/>
</dbReference>
<dbReference type="InterPro" id="IPR016181">
    <property type="entry name" value="Acyl_CoA_acyltransferase"/>
</dbReference>
<dbReference type="PROSITE" id="PS51186">
    <property type="entry name" value="GNAT"/>
    <property type="match status" value="1"/>
</dbReference>
<proteinExistence type="predicted"/>
<dbReference type="PANTHER" id="PTHR43792">
    <property type="entry name" value="GNAT FAMILY, PUTATIVE (AFU_ORTHOLOGUE AFUA_3G00765)-RELATED-RELATED"/>
    <property type="match status" value="1"/>
</dbReference>
<dbReference type="Proteomes" id="UP000736328">
    <property type="component" value="Unassembled WGS sequence"/>
</dbReference>
<dbReference type="EMBL" id="JACQXR010000146">
    <property type="protein sequence ID" value="MBI4727675.1"/>
    <property type="molecule type" value="Genomic_DNA"/>
</dbReference>
<evidence type="ECO:0000313" key="2">
    <source>
        <dbReference type="EMBL" id="MBI4727675.1"/>
    </source>
</evidence>
<evidence type="ECO:0000259" key="1">
    <source>
        <dbReference type="PROSITE" id="PS51186"/>
    </source>
</evidence>
<dbReference type="SUPFAM" id="SSF55729">
    <property type="entry name" value="Acyl-CoA N-acyltransferases (Nat)"/>
    <property type="match status" value="1"/>
</dbReference>
<dbReference type="AlphaFoldDB" id="A0A933IAM7"/>